<reference evidence="1 2" key="1">
    <citation type="journal article" date="2014" name="Front. Microbiol.">
        <title>Comparative genomics defines the core genome of the growing N4-like phage genus and identifies N4-like Roseophage specific genes.</title>
        <authorList>
            <person name="Chan J.Z."/>
            <person name="Millard A.D."/>
            <person name="Mann N.H."/>
            <person name="Schafer H."/>
        </authorList>
    </citation>
    <scope>NUCLEOTIDE SEQUENCE [LARGE SCALE GENOMIC DNA]</scope>
</reference>
<dbReference type="KEGG" id="vg:55803119"/>
<organism evidence="1 2">
    <name type="scientific">Roseovarius Plymouth podovirus 1</name>
    <dbReference type="NCBI Taxonomy" id="926474"/>
    <lineage>
        <taxon>Viruses</taxon>
        <taxon>Duplodnaviria</taxon>
        <taxon>Heunggongvirae</taxon>
        <taxon>Uroviricota</taxon>
        <taxon>Caudoviricetes</taxon>
        <taxon>Schitoviridae</taxon>
        <taxon>Rhodovirinae</taxon>
        <taxon>Plymouthvirus</taxon>
    </lineage>
</organism>
<name>K4Q589_9CAUD</name>
<dbReference type="RefSeq" id="YP_009873994.1">
    <property type="nucleotide sequence ID" value="NC_049345.1"/>
</dbReference>
<evidence type="ECO:0000313" key="2">
    <source>
        <dbReference type="Proteomes" id="UP000327462"/>
    </source>
</evidence>
<proteinExistence type="predicted"/>
<dbReference type="EMBL" id="FR719956">
    <property type="protein sequence ID" value="CBX87932.1"/>
    <property type="molecule type" value="Genomic_DNA"/>
</dbReference>
<keyword evidence="2" id="KW-1185">Reference proteome</keyword>
<protein>
    <submittedName>
        <fullName evidence="1">Uncharacterized protein</fullName>
    </submittedName>
</protein>
<dbReference type="Proteomes" id="UP000327462">
    <property type="component" value="Segment"/>
</dbReference>
<accession>K4Q589</accession>
<evidence type="ECO:0000313" key="1">
    <source>
        <dbReference type="EMBL" id="CBX87932.1"/>
    </source>
</evidence>
<dbReference type="GeneID" id="55803119"/>
<sequence>MRYLLWLIMVETVFQLPRGALAPAKPEGFVVRRSNRSVRLPIPAKPKTPTPV</sequence>